<evidence type="ECO:0000313" key="2">
    <source>
        <dbReference type="Proteomes" id="UP000827092"/>
    </source>
</evidence>
<evidence type="ECO:0000313" key="1">
    <source>
        <dbReference type="EMBL" id="KAG8201623.1"/>
    </source>
</evidence>
<comment type="caution">
    <text evidence="1">The sequence shown here is derived from an EMBL/GenBank/DDBJ whole genome shotgun (WGS) entry which is preliminary data.</text>
</comment>
<dbReference type="Proteomes" id="UP000827092">
    <property type="component" value="Unassembled WGS sequence"/>
</dbReference>
<reference evidence="1 2" key="1">
    <citation type="journal article" date="2022" name="Nat. Ecol. Evol.">
        <title>A masculinizing supergene underlies an exaggerated male reproductive morph in a spider.</title>
        <authorList>
            <person name="Hendrickx F."/>
            <person name="De Corte Z."/>
            <person name="Sonet G."/>
            <person name="Van Belleghem S.M."/>
            <person name="Kostlbacher S."/>
            <person name="Vangestel C."/>
        </authorList>
    </citation>
    <scope>NUCLEOTIDE SEQUENCE [LARGE SCALE GENOMIC DNA]</scope>
    <source>
        <strain evidence="1">W744_W776</strain>
    </source>
</reference>
<dbReference type="AlphaFoldDB" id="A0AAV6W031"/>
<name>A0AAV6W031_9ARAC</name>
<accession>A0AAV6W031</accession>
<proteinExistence type="predicted"/>
<sequence>MEKKDLSSCRVDISEPYLKRTADKFRLIRRPETECGGYLQQQWSSASEKRESFPNPISNVGIREVIAEDEGRSGEVFDSEVIMGQSSVDTKPRDEIAVYQIAAAR</sequence>
<organism evidence="1 2">
    <name type="scientific">Oedothorax gibbosus</name>
    <dbReference type="NCBI Taxonomy" id="931172"/>
    <lineage>
        <taxon>Eukaryota</taxon>
        <taxon>Metazoa</taxon>
        <taxon>Ecdysozoa</taxon>
        <taxon>Arthropoda</taxon>
        <taxon>Chelicerata</taxon>
        <taxon>Arachnida</taxon>
        <taxon>Araneae</taxon>
        <taxon>Araneomorphae</taxon>
        <taxon>Entelegynae</taxon>
        <taxon>Araneoidea</taxon>
        <taxon>Linyphiidae</taxon>
        <taxon>Erigoninae</taxon>
        <taxon>Oedothorax</taxon>
    </lineage>
</organism>
<dbReference type="EMBL" id="JAFNEN010000003">
    <property type="protein sequence ID" value="KAG8201623.1"/>
    <property type="molecule type" value="Genomic_DNA"/>
</dbReference>
<gene>
    <name evidence="1" type="ORF">JTE90_012693</name>
</gene>
<protein>
    <submittedName>
        <fullName evidence="1">Uncharacterized protein</fullName>
    </submittedName>
</protein>
<keyword evidence="2" id="KW-1185">Reference proteome</keyword>